<accession>A0AAD7SGU5</accession>
<proteinExistence type="predicted"/>
<name>A0AAD7SGU5_9TELE</name>
<organism evidence="2 3">
    <name type="scientific">Aldrovandia affinis</name>
    <dbReference type="NCBI Taxonomy" id="143900"/>
    <lineage>
        <taxon>Eukaryota</taxon>
        <taxon>Metazoa</taxon>
        <taxon>Chordata</taxon>
        <taxon>Craniata</taxon>
        <taxon>Vertebrata</taxon>
        <taxon>Euteleostomi</taxon>
        <taxon>Actinopterygii</taxon>
        <taxon>Neopterygii</taxon>
        <taxon>Teleostei</taxon>
        <taxon>Notacanthiformes</taxon>
        <taxon>Halosauridae</taxon>
        <taxon>Aldrovandia</taxon>
    </lineage>
</organism>
<feature type="region of interest" description="Disordered" evidence="1">
    <location>
        <begin position="1"/>
        <end position="22"/>
    </location>
</feature>
<gene>
    <name evidence="2" type="ORF">AAFF_G00387630</name>
</gene>
<dbReference type="AlphaFoldDB" id="A0AAD7SGU5"/>
<reference evidence="2" key="1">
    <citation type="journal article" date="2023" name="Science">
        <title>Genome structures resolve the early diversification of teleost fishes.</title>
        <authorList>
            <person name="Parey E."/>
            <person name="Louis A."/>
            <person name="Montfort J."/>
            <person name="Bouchez O."/>
            <person name="Roques C."/>
            <person name="Iampietro C."/>
            <person name="Lluch J."/>
            <person name="Castinel A."/>
            <person name="Donnadieu C."/>
            <person name="Desvignes T."/>
            <person name="Floi Bucao C."/>
            <person name="Jouanno E."/>
            <person name="Wen M."/>
            <person name="Mejri S."/>
            <person name="Dirks R."/>
            <person name="Jansen H."/>
            <person name="Henkel C."/>
            <person name="Chen W.J."/>
            <person name="Zahm M."/>
            <person name="Cabau C."/>
            <person name="Klopp C."/>
            <person name="Thompson A.W."/>
            <person name="Robinson-Rechavi M."/>
            <person name="Braasch I."/>
            <person name="Lecointre G."/>
            <person name="Bobe J."/>
            <person name="Postlethwait J.H."/>
            <person name="Berthelot C."/>
            <person name="Roest Crollius H."/>
            <person name="Guiguen Y."/>
        </authorList>
    </citation>
    <scope>NUCLEOTIDE SEQUENCE</scope>
    <source>
        <strain evidence="2">NC1722</strain>
    </source>
</reference>
<keyword evidence="3" id="KW-1185">Reference proteome</keyword>
<dbReference type="EMBL" id="JAINUG010000072">
    <property type="protein sequence ID" value="KAJ8401181.1"/>
    <property type="molecule type" value="Genomic_DNA"/>
</dbReference>
<sequence>MSCDAGKKEEMIGRAGKTFRERRQTAHQQGLADLLLQRTSPRSLSWCAGERLSAEVHPEKTWYERCPLNDISRALECYSVQGVVDGSTPGYILAQSSPCRL</sequence>
<evidence type="ECO:0000313" key="3">
    <source>
        <dbReference type="Proteomes" id="UP001221898"/>
    </source>
</evidence>
<comment type="caution">
    <text evidence="2">The sequence shown here is derived from an EMBL/GenBank/DDBJ whole genome shotgun (WGS) entry which is preliminary data.</text>
</comment>
<dbReference type="Proteomes" id="UP001221898">
    <property type="component" value="Unassembled WGS sequence"/>
</dbReference>
<protein>
    <submittedName>
        <fullName evidence="2">Uncharacterized protein</fullName>
    </submittedName>
</protein>
<evidence type="ECO:0000313" key="2">
    <source>
        <dbReference type="EMBL" id="KAJ8401181.1"/>
    </source>
</evidence>
<evidence type="ECO:0000256" key="1">
    <source>
        <dbReference type="SAM" id="MobiDB-lite"/>
    </source>
</evidence>